<dbReference type="RefSeq" id="WP_212993878.1">
    <property type="nucleotide sequence ID" value="NZ_BAABEA010000026.1"/>
</dbReference>
<dbReference type="PANTHER" id="PTHR23502">
    <property type="entry name" value="MAJOR FACILITATOR SUPERFAMILY"/>
    <property type="match status" value="1"/>
</dbReference>
<evidence type="ECO:0000256" key="4">
    <source>
        <dbReference type="ARBA" id="ARBA00022475"/>
    </source>
</evidence>
<sequence>MTALPVLVLGLLAALGPLSIDLYLPAFPALRQDLHTSDAAVQFTLAGMTLGLALGQAVVGAWSDRVGRRTPLLLSTVLHLLATIGCALAPSVEVLAACRFVQGVGAAGSAVLVLAIVRDVADGRALVVLLSRVTLVETVAPLLAPVAGAELLPLVGWRGIFDVLAAGSALLLVAALLVVPETARRPPEPVRLRARLRAVTVDRDFRLATVSGSMTFAGVYAYVAASPALLQEVYGLSPRAYAVVFLLNSLGLVAGVQLSSVLARRARPAQVLAGCTAVTLVAAAAIVPLQWTNAGLPGLLPCLWLFVAGCGGCFATAAGLALHGQGAQSGTATSVYGFATFAAAGLVSPLAGLAGITDATPVAVVLLATSAVSLAAGGMLLRAGAAQATSVAVPPVTRSSSA</sequence>
<dbReference type="InterPro" id="IPR020846">
    <property type="entry name" value="MFS_dom"/>
</dbReference>
<evidence type="ECO:0000256" key="7">
    <source>
        <dbReference type="ARBA" id="ARBA00023136"/>
    </source>
</evidence>
<feature type="domain" description="Major facilitator superfamily (MFS) profile" evidence="9">
    <location>
        <begin position="5"/>
        <end position="402"/>
    </location>
</feature>
<accession>A0A919SUW5</accession>
<feature type="transmembrane region" description="Helical" evidence="8">
    <location>
        <begin position="204"/>
        <end position="225"/>
    </location>
</feature>
<dbReference type="Gene3D" id="1.20.1720.10">
    <property type="entry name" value="Multidrug resistance protein D"/>
    <property type="match status" value="1"/>
</dbReference>
<keyword evidence="4" id="KW-1003">Cell membrane</keyword>
<dbReference type="InterPro" id="IPR011701">
    <property type="entry name" value="MFS"/>
</dbReference>
<evidence type="ECO:0000256" key="5">
    <source>
        <dbReference type="ARBA" id="ARBA00022692"/>
    </source>
</evidence>
<feature type="transmembrane region" description="Helical" evidence="8">
    <location>
        <begin position="160"/>
        <end position="183"/>
    </location>
</feature>
<protein>
    <submittedName>
        <fullName evidence="10">Bcr/CflA family drug resistance efflux transporter</fullName>
    </submittedName>
</protein>
<evidence type="ECO:0000256" key="3">
    <source>
        <dbReference type="ARBA" id="ARBA00022448"/>
    </source>
</evidence>
<evidence type="ECO:0000256" key="8">
    <source>
        <dbReference type="SAM" id="Phobius"/>
    </source>
</evidence>
<gene>
    <name evidence="10" type="primary">bcr</name>
    <name evidence="10" type="ORF">Aau02nite_80740</name>
</gene>
<dbReference type="Pfam" id="PF07690">
    <property type="entry name" value="MFS_1"/>
    <property type="match status" value="1"/>
</dbReference>
<evidence type="ECO:0000256" key="6">
    <source>
        <dbReference type="ARBA" id="ARBA00022989"/>
    </source>
</evidence>
<evidence type="ECO:0000256" key="2">
    <source>
        <dbReference type="ARBA" id="ARBA00006236"/>
    </source>
</evidence>
<dbReference type="GO" id="GO:0042910">
    <property type="term" value="F:xenobiotic transmembrane transporter activity"/>
    <property type="evidence" value="ECO:0007669"/>
    <property type="project" value="InterPro"/>
</dbReference>
<comment type="caution">
    <text evidence="10">The sequence shown here is derived from an EMBL/GenBank/DDBJ whole genome shotgun (WGS) entry which is preliminary data.</text>
</comment>
<feature type="transmembrane region" description="Helical" evidence="8">
    <location>
        <begin position="96"/>
        <end position="117"/>
    </location>
</feature>
<keyword evidence="7 8" id="KW-0472">Membrane</keyword>
<organism evidence="10 11">
    <name type="scientific">Actinoplanes auranticolor</name>
    <dbReference type="NCBI Taxonomy" id="47988"/>
    <lineage>
        <taxon>Bacteria</taxon>
        <taxon>Bacillati</taxon>
        <taxon>Actinomycetota</taxon>
        <taxon>Actinomycetes</taxon>
        <taxon>Micromonosporales</taxon>
        <taxon>Micromonosporaceae</taxon>
        <taxon>Actinoplanes</taxon>
    </lineage>
</organism>
<comment type="subcellular location">
    <subcellularLocation>
        <location evidence="1">Cell membrane</location>
        <topology evidence="1">Multi-pass membrane protein</topology>
    </subcellularLocation>
</comment>
<keyword evidence="5 8" id="KW-0812">Transmembrane</keyword>
<dbReference type="GO" id="GO:0015385">
    <property type="term" value="F:sodium:proton antiporter activity"/>
    <property type="evidence" value="ECO:0007669"/>
    <property type="project" value="TreeGrafter"/>
</dbReference>
<dbReference type="PROSITE" id="PS50850">
    <property type="entry name" value="MFS"/>
    <property type="match status" value="1"/>
</dbReference>
<evidence type="ECO:0000259" key="9">
    <source>
        <dbReference type="PROSITE" id="PS50850"/>
    </source>
</evidence>
<feature type="transmembrane region" description="Helical" evidence="8">
    <location>
        <begin position="240"/>
        <end position="259"/>
    </location>
</feature>
<dbReference type="EMBL" id="BOQL01000073">
    <property type="protein sequence ID" value="GIM78419.1"/>
    <property type="molecule type" value="Genomic_DNA"/>
</dbReference>
<dbReference type="GO" id="GO:0005886">
    <property type="term" value="C:plasma membrane"/>
    <property type="evidence" value="ECO:0007669"/>
    <property type="project" value="UniProtKB-SubCell"/>
</dbReference>
<dbReference type="SUPFAM" id="SSF103473">
    <property type="entry name" value="MFS general substrate transporter"/>
    <property type="match status" value="1"/>
</dbReference>
<feature type="transmembrane region" description="Helical" evidence="8">
    <location>
        <begin position="362"/>
        <end position="381"/>
    </location>
</feature>
<feature type="transmembrane region" description="Helical" evidence="8">
    <location>
        <begin position="303"/>
        <end position="323"/>
    </location>
</feature>
<keyword evidence="3" id="KW-0813">Transport</keyword>
<keyword evidence="6 8" id="KW-1133">Transmembrane helix</keyword>
<feature type="transmembrane region" description="Helical" evidence="8">
    <location>
        <begin position="129"/>
        <end position="148"/>
    </location>
</feature>
<feature type="transmembrane region" description="Helical" evidence="8">
    <location>
        <begin position="41"/>
        <end position="60"/>
    </location>
</feature>
<dbReference type="PANTHER" id="PTHR23502:SF132">
    <property type="entry name" value="POLYAMINE TRANSPORTER 2-RELATED"/>
    <property type="match status" value="1"/>
</dbReference>
<feature type="transmembrane region" description="Helical" evidence="8">
    <location>
        <begin position="335"/>
        <end position="356"/>
    </location>
</feature>
<feature type="transmembrane region" description="Helical" evidence="8">
    <location>
        <begin position="271"/>
        <end position="291"/>
    </location>
</feature>
<evidence type="ECO:0000256" key="1">
    <source>
        <dbReference type="ARBA" id="ARBA00004651"/>
    </source>
</evidence>
<dbReference type="InterPro" id="IPR036259">
    <property type="entry name" value="MFS_trans_sf"/>
</dbReference>
<feature type="transmembrane region" description="Helical" evidence="8">
    <location>
        <begin position="72"/>
        <end position="90"/>
    </location>
</feature>
<dbReference type="NCBIfam" id="TIGR00710">
    <property type="entry name" value="efflux_Bcr_CflA"/>
    <property type="match status" value="1"/>
</dbReference>
<name>A0A919SUW5_9ACTN</name>
<dbReference type="InterPro" id="IPR005829">
    <property type="entry name" value="Sugar_transporter_CS"/>
</dbReference>
<dbReference type="PROSITE" id="PS00216">
    <property type="entry name" value="SUGAR_TRANSPORT_1"/>
    <property type="match status" value="1"/>
</dbReference>
<dbReference type="InterPro" id="IPR004812">
    <property type="entry name" value="Efflux_drug-R_Bcr/CmlA"/>
</dbReference>
<evidence type="ECO:0000313" key="10">
    <source>
        <dbReference type="EMBL" id="GIM78419.1"/>
    </source>
</evidence>
<keyword evidence="11" id="KW-1185">Reference proteome</keyword>
<dbReference type="AlphaFoldDB" id="A0A919SUW5"/>
<proteinExistence type="inferred from homology"/>
<comment type="similarity">
    <text evidence="2">Belongs to the major facilitator superfamily. Bcr/CmlA family.</text>
</comment>
<dbReference type="GO" id="GO:1990961">
    <property type="term" value="P:xenobiotic detoxification by transmembrane export across the plasma membrane"/>
    <property type="evidence" value="ECO:0007669"/>
    <property type="project" value="InterPro"/>
</dbReference>
<evidence type="ECO:0000313" key="11">
    <source>
        <dbReference type="Proteomes" id="UP000681340"/>
    </source>
</evidence>
<dbReference type="Proteomes" id="UP000681340">
    <property type="component" value="Unassembled WGS sequence"/>
</dbReference>
<reference evidence="10" key="1">
    <citation type="submission" date="2021-03" db="EMBL/GenBank/DDBJ databases">
        <title>Whole genome shotgun sequence of Actinoplanes auranticolor NBRC 12245.</title>
        <authorList>
            <person name="Komaki H."/>
            <person name="Tamura T."/>
        </authorList>
    </citation>
    <scope>NUCLEOTIDE SEQUENCE</scope>
    <source>
        <strain evidence="10">NBRC 12245</strain>
    </source>
</reference>